<protein>
    <submittedName>
        <fullName evidence="1">Uncharacterized protein</fullName>
    </submittedName>
</protein>
<reference evidence="1" key="1">
    <citation type="journal article" date="2014" name="Front. Microbiol.">
        <title>High frequency of phylogenetically diverse reductive dehalogenase-homologous genes in deep subseafloor sedimentary metagenomes.</title>
        <authorList>
            <person name="Kawai M."/>
            <person name="Futagami T."/>
            <person name="Toyoda A."/>
            <person name="Takaki Y."/>
            <person name="Nishi S."/>
            <person name="Hori S."/>
            <person name="Arai W."/>
            <person name="Tsubouchi T."/>
            <person name="Morono Y."/>
            <person name="Uchiyama I."/>
            <person name="Ito T."/>
            <person name="Fujiyama A."/>
            <person name="Inagaki F."/>
            <person name="Takami H."/>
        </authorList>
    </citation>
    <scope>NUCLEOTIDE SEQUENCE</scope>
    <source>
        <strain evidence="1">Expedition CK06-06</strain>
    </source>
</reference>
<proteinExistence type="predicted"/>
<dbReference type="EMBL" id="BART01010403">
    <property type="protein sequence ID" value="GAG88624.1"/>
    <property type="molecule type" value="Genomic_DNA"/>
</dbReference>
<comment type="caution">
    <text evidence="1">The sequence shown here is derived from an EMBL/GenBank/DDBJ whole genome shotgun (WGS) entry which is preliminary data.</text>
</comment>
<organism evidence="1">
    <name type="scientific">marine sediment metagenome</name>
    <dbReference type="NCBI Taxonomy" id="412755"/>
    <lineage>
        <taxon>unclassified sequences</taxon>
        <taxon>metagenomes</taxon>
        <taxon>ecological metagenomes</taxon>
    </lineage>
</organism>
<dbReference type="AlphaFoldDB" id="X1AZA8"/>
<sequence>MDIGECGIGLDLDEGNGQHFDDIWLHGNTINVDDEVGDHVWHKIHGQFPMVVVPDDLTGVQVNCGGVGAWGADTEIRAGALATKPFRVAAVNLDPSAAERYSIRFSADSGVSWYDSHDTQ</sequence>
<accession>X1AZA8</accession>
<evidence type="ECO:0000313" key="1">
    <source>
        <dbReference type="EMBL" id="GAG88624.1"/>
    </source>
</evidence>
<name>X1AZA8_9ZZZZ</name>
<gene>
    <name evidence="1" type="ORF">S01H4_22640</name>
</gene>